<dbReference type="EMBL" id="JANPWB010000012">
    <property type="protein sequence ID" value="KAJ1119011.1"/>
    <property type="molecule type" value="Genomic_DNA"/>
</dbReference>
<protein>
    <submittedName>
        <fullName evidence="1">Uncharacterized protein</fullName>
    </submittedName>
</protein>
<comment type="caution">
    <text evidence="1">The sequence shown here is derived from an EMBL/GenBank/DDBJ whole genome shotgun (WGS) entry which is preliminary data.</text>
</comment>
<organism evidence="1 2">
    <name type="scientific">Pleurodeles waltl</name>
    <name type="common">Iberian ribbed newt</name>
    <dbReference type="NCBI Taxonomy" id="8319"/>
    <lineage>
        <taxon>Eukaryota</taxon>
        <taxon>Metazoa</taxon>
        <taxon>Chordata</taxon>
        <taxon>Craniata</taxon>
        <taxon>Vertebrata</taxon>
        <taxon>Euteleostomi</taxon>
        <taxon>Amphibia</taxon>
        <taxon>Batrachia</taxon>
        <taxon>Caudata</taxon>
        <taxon>Salamandroidea</taxon>
        <taxon>Salamandridae</taxon>
        <taxon>Pleurodelinae</taxon>
        <taxon>Pleurodeles</taxon>
    </lineage>
</organism>
<gene>
    <name evidence="1" type="ORF">NDU88_007197</name>
</gene>
<dbReference type="AlphaFoldDB" id="A0AAV7NSZ2"/>
<keyword evidence="2" id="KW-1185">Reference proteome</keyword>
<dbReference type="Proteomes" id="UP001066276">
    <property type="component" value="Chromosome 8"/>
</dbReference>
<reference evidence="1" key="1">
    <citation type="journal article" date="2022" name="bioRxiv">
        <title>Sequencing and chromosome-scale assembly of the giantPleurodeles waltlgenome.</title>
        <authorList>
            <person name="Brown T."/>
            <person name="Elewa A."/>
            <person name="Iarovenko S."/>
            <person name="Subramanian E."/>
            <person name="Araus A.J."/>
            <person name="Petzold A."/>
            <person name="Susuki M."/>
            <person name="Suzuki K.-i.T."/>
            <person name="Hayashi T."/>
            <person name="Toyoda A."/>
            <person name="Oliveira C."/>
            <person name="Osipova E."/>
            <person name="Leigh N.D."/>
            <person name="Simon A."/>
            <person name="Yun M.H."/>
        </authorList>
    </citation>
    <scope>NUCLEOTIDE SEQUENCE</scope>
    <source>
        <strain evidence="1">20211129_DDA</strain>
        <tissue evidence="1">Liver</tissue>
    </source>
</reference>
<evidence type="ECO:0000313" key="2">
    <source>
        <dbReference type="Proteomes" id="UP001066276"/>
    </source>
</evidence>
<accession>A0AAV7NSZ2</accession>
<evidence type="ECO:0000313" key="1">
    <source>
        <dbReference type="EMBL" id="KAJ1119011.1"/>
    </source>
</evidence>
<name>A0AAV7NSZ2_PLEWA</name>
<proteinExistence type="predicted"/>
<sequence length="110" mass="11584">MKAPPVPGGPRAGGYNYESATCRNNYSGSARCTGVKLWEAFGKIGSDQKGGAGLDMHEVPPGAGLTLQRELAARKHGGQLHTEPWRAAWEGRDSRAARSHLHGMAGPCGC</sequence>